<accession>A0A4P9ZD22</accession>
<evidence type="ECO:0000313" key="8">
    <source>
        <dbReference type="Proteomes" id="UP000268321"/>
    </source>
</evidence>
<dbReference type="GO" id="GO:0030150">
    <property type="term" value="P:protein import into mitochondrial matrix"/>
    <property type="evidence" value="ECO:0007669"/>
    <property type="project" value="TreeGrafter"/>
</dbReference>
<dbReference type="OrthoDB" id="5409308at2759"/>
<evidence type="ECO:0000256" key="3">
    <source>
        <dbReference type="ARBA" id="ARBA00022692"/>
    </source>
</evidence>
<evidence type="ECO:0000256" key="1">
    <source>
        <dbReference type="ARBA" id="ARBA00004370"/>
    </source>
</evidence>
<keyword evidence="5 6" id="KW-0472">Membrane</keyword>
<dbReference type="GO" id="GO:0045039">
    <property type="term" value="P:protein insertion into mitochondrial inner membrane"/>
    <property type="evidence" value="ECO:0007669"/>
    <property type="project" value="TreeGrafter"/>
</dbReference>
<dbReference type="PANTHER" id="PTHR28525:SF1">
    <property type="entry name" value="REACTIVE OXYGEN SPECIES MODULATOR 1"/>
    <property type="match status" value="1"/>
</dbReference>
<keyword evidence="8" id="KW-1185">Reference proteome</keyword>
<dbReference type="InterPro" id="IPR018450">
    <property type="entry name" value="Romo1/Mgr2"/>
</dbReference>
<dbReference type="GO" id="GO:0005744">
    <property type="term" value="C:TIM23 mitochondrial import inner membrane translocase complex"/>
    <property type="evidence" value="ECO:0007669"/>
    <property type="project" value="TreeGrafter"/>
</dbReference>
<evidence type="ECO:0008006" key="9">
    <source>
        <dbReference type="Google" id="ProtNLM"/>
    </source>
</evidence>
<organism evidence="7 8">
    <name type="scientific">Metschnikowia bicuspidata</name>
    <dbReference type="NCBI Taxonomy" id="27322"/>
    <lineage>
        <taxon>Eukaryota</taxon>
        <taxon>Fungi</taxon>
        <taxon>Dikarya</taxon>
        <taxon>Ascomycota</taxon>
        <taxon>Saccharomycotina</taxon>
        <taxon>Pichiomycetes</taxon>
        <taxon>Metschnikowiaceae</taxon>
        <taxon>Metschnikowia</taxon>
    </lineage>
</organism>
<keyword evidence="4 6" id="KW-1133">Transmembrane helix</keyword>
<feature type="transmembrane region" description="Helical" evidence="6">
    <location>
        <begin position="16"/>
        <end position="39"/>
    </location>
</feature>
<evidence type="ECO:0000256" key="5">
    <source>
        <dbReference type="ARBA" id="ARBA00023136"/>
    </source>
</evidence>
<dbReference type="EMBL" id="ML004474">
    <property type="protein sequence ID" value="RKP29790.1"/>
    <property type="molecule type" value="Genomic_DNA"/>
</dbReference>
<evidence type="ECO:0000256" key="4">
    <source>
        <dbReference type="ARBA" id="ARBA00022989"/>
    </source>
</evidence>
<gene>
    <name evidence="7" type="ORF">METBISCDRAFT_27923</name>
</gene>
<comment type="subcellular location">
    <subcellularLocation>
        <location evidence="1">Membrane</location>
    </subcellularLocation>
</comment>
<feature type="transmembrane region" description="Helical" evidence="6">
    <location>
        <begin position="51"/>
        <end position="72"/>
    </location>
</feature>
<protein>
    <recommendedName>
        <fullName evidence="9">Protein MGR2</fullName>
    </recommendedName>
</protein>
<evidence type="ECO:0000256" key="6">
    <source>
        <dbReference type="SAM" id="Phobius"/>
    </source>
</evidence>
<sequence>MAVQYHQPSNFDKFKMGALMGGTVGVCVGVLFGGFAIFQHGAGPNGVVRTLGNYIMGSAATFTLFMSIGSVIRSDSTYLLQQRAMVQSQKERLRQIYGM</sequence>
<evidence type="ECO:0000313" key="7">
    <source>
        <dbReference type="EMBL" id="RKP29790.1"/>
    </source>
</evidence>
<proteinExistence type="inferred from homology"/>
<dbReference type="Proteomes" id="UP000268321">
    <property type="component" value="Unassembled WGS sequence"/>
</dbReference>
<dbReference type="Pfam" id="PF10247">
    <property type="entry name" value="Romo1"/>
    <property type="match status" value="1"/>
</dbReference>
<dbReference type="SMART" id="SM01378">
    <property type="entry name" value="Romo1"/>
    <property type="match status" value="1"/>
</dbReference>
<reference evidence="8" key="1">
    <citation type="journal article" date="2018" name="Nat. Microbiol.">
        <title>Leveraging single-cell genomics to expand the fungal tree of life.</title>
        <authorList>
            <person name="Ahrendt S.R."/>
            <person name="Quandt C.A."/>
            <person name="Ciobanu D."/>
            <person name="Clum A."/>
            <person name="Salamov A."/>
            <person name="Andreopoulos B."/>
            <person name="Cheng J.F."/>
            <person name="Woyke T."/>
            <person name="Pelin A."/>
            <person name="Henrissat B."/>
            <person name="Reynolds N.K."/>
            <person name="Benny G.L."/>
            <person name="Smith M.E."/>
            <person name="James T.Y."/>
            <person name="Grigoriev I.V."/>
        </authorList>
    </citation>
    <scope>NUCLEOTIDE SEQUENCE [LARGE SCALE GENOMIC DNA]</scope>
    <source>
        <strain evidence="8">Baker2002</strain>
    </source>
</reference>
<dbReference type="AlphaFoldDB" id="A0A4P9ZD22"/>
<dbReference type="PANTHER" id="PTHR28525">
    <property type="entry name" value="REACTIVE OXYGEN SPECIES MODULATOR 1"/>
    <property type="match status" value="1"/>
</dbReference>
<keyword evidence="3 6" id="KW-0812">Transmembrane</keyword>
<comment type="similarity">
    <text evidence="2">Belongs to the MGR2 family.</text>
</comment>
<evidence type="ECO:0000256" key="2">
    <source>
        <dbReference type="ARBA" id="ARBA00007839"/>
    </source>
</evidence>
<name>A0A4P9ZD22_9ASCO</name>